<name>A0A2P5EQN1_TREOI</name>
<comment type="caution">
    <text evidence="1">The sequence shown here is derived from an EMBL/GenBank/DDBJ whole genome shotgun (WGS) entry which is preliminary data.</text>
</comment>
<keyword evidence="2" id="KW-1185">Reference proteome</keyword>
<organism evidence="1 2">
    <name type="scientific">Trema orientale</name>
    <name type="common">Charcoal tree</name>
    <name type="synonym">Celtis orientalis</name>
    <dbReference type="NCBI Taxonomy" id="63057"/>
    <lineage>
        <taxon>Eukaryota</taxon>
        <taxon>Viridiplantae</taxon>
        <taxon>Streptophyta</taxon>
        <taxon>Embryophyta</taxon>
        <taxon>Tracheophyta</taxon>
        <taxon>Spermatophyta</taxon>
        <taxon>Magnoliopsida</taxon>
        <taxon>eudicotyledons</taxon>
        <taxon>Gunneridae</taxon>
        <taxon>Pentapetalae</taxon>
        <taxon>rosids</taxon>
        <taxon>fabids</taxon>
        <taxon>Rosales</taxon>
        <taxon>Cannabaceae</taxon>
        <taxon>Trema</taxon>
    </lineage>
</organism>
<dbReference type="AlphaFoldDB" id="A0A2P5EQN1"/>
<gene>
    <name evidence="1" type="ORF">TorRG33x02_164030</name>
</gene>
<protein>
    <submittedName>
        <fullName evidence="1">Uncharacterized protein</fullName>
    </submittedName>
</protein>
<evidence type="ECO:0000313" key="2">
    <source>
        <dbReference type="Proteomes" id="UP000237000"/>
    </source>
</evidence>
<sequence length="44" mass="5073">MQPQAQYFCGTDLIFERNLARSFKIHVNSKVGNMSSAMYKMLIC</sequence>
<dbReference type="InParanoid" id="A0A2P5EQN1"/>
<proteinExistence type="predicted"/>
<reference evidence="2" key="1">
    <citation type="submission" date="2016-06" db="EMBL/GenBank/DDBJ databases">
        <title>Parallel loss of symbiosis genes in relatives of nitrogen-fixing non-legume Parasponia.</title>
        <authorList>
            <person name="Van Velzen R."/>
            <person name="Holmer R."/>
            <person name="Bu F."/>
            <person name="Rutten L."/>
            <person name="Van Zeijl A."/>
            <person name="Liu W."/>
            <person name="Santuari L."/>
            <person name="Cao Q."/>
            <person name="Sharma T."/>
            <person name="Shen D."/>
            <person name="Roswanjaya Y."/>
            <person name="Wardhani T."/>
            <person name="Kalhor M.S."/>
            <person name="Jansen J."/>
            <person name="Van den Hoogen J."/>
            <person name="Gungor B."/>
            <person name="Hartog M."/>
            <person name="Hontelez J."/>
            <person name="Verver J."/>
            <person name="Yang W.-C."/>
            <person name="Schijlen E."/>
            <person name="Repin R."/>
            <person name="Schilthuizen M."/>
            <person name="Schranz E."/>
            <person name="Heidstra R."/>
            <person name="Miyata K."/>
            <person name="Fedorova E."/>
            <person name="Kohlen W."/>
            <person name="Bisseling T."/>
            <person name="Smit S."/>
            <person name="Geurts R."/>
        </authorList>
    </citation>
    <scope>NUCLEOTIDE SEQUENCE [LARGE SCALE GENOMIC DNA]</scope>
    <source>
        <strain evidence="2">cv. RG33-2</strain>
    </source>
</reference>
<dbReference type="EMBL" id="JXTC01000112">
    <property type="protein sequence ID" value="PON87858.1"/>
    <property type="molecule type" value="Genomic_DNA"/>
</dbReference>
<accession>A0A2P5EQN1</accession>
<dbReference type="Proteomes" id="UP000237000">
    <property type="component" value="Unassembled WGS sequence"/>
</dbReference>
<evidence type="ECO:0000313" key="1">
    <source>
        <dbReference type="EMBL" id="PON87858.1"/>
    </source>
</evidence>